<reference evidence="2 3" key="1">
    <citation type="submission" date="2024-11" db="EMBL/GenBank/DDBJ databases">
        <authorList>
            <person name="Heng Y.C."/>
            <person name="Lim A.C.H."/>
            <person name="Lee J.K.Y."/>
            <person name="Kittelmann S."/>
        </authorList>
    </citation>
    <scope>NUCLEOTIDE SEQUENCE [LARGE SCALE GENOMIC DNA]</scope>
    <source>
        <strain evidence="2 3">WILCCON 0114</strain>
    </source>
</reference>
<name>A0ABW8TI66_9CLOT</name>
<evidence type="ECO:0000256" key="1">
    <source>
        <dbReference type="SAM" id="Coils"/>
    </source>
</evidence>
<organism evidence="2 3">
    <name type="scientific">Clostridium neuense</name>
    <dbReference type="NCBI Taxonomy" id="1728934"/>
    <lineage>
        <taxon>Bacteria</taxon>
        <taxon>Bacillati</taxon>
        <taxon>Bacillota</taxon>
        <taxon>Clostridia</taxon>
        <taxon>Eubacteriales</taxon>
        <taxon>Clostridiaceae</taxon>
        <taxon>Clostridium</taxon>
    </lineage>
</organism>
<protein>
    <recommendedName>
        <fullName evidence="4">DUF4258 domain-containing protein</fullName>
    </recommendedName>
</protein>
<accession>A0ABW8TI66</accession>
<comment type="caution">
    <text evidence="2">The sequence shown here is derived from an EMBL/GenBank/DDBJ whole genome shotgun (WGS) entry which is preliminary data.</text>
</comment>
<dbReference type="Proteomes" id="UP001623592">
    <property type="component" value="Unassembled WGS sequence"/>
</dbReference>
<sequence length="82" mass="9666">MEKIILDDKEFEVVLENKIIDKLEKINKTKKQLIDILNSNKQELEDVDENEDFMLEGDFVVAGYKMDSKIFIIAVIKKENIY</sequence>
<gene>
    <name evidence="2" type="ORF">ACJDT4_09325</name>
</gene>
<keyword evidence="1" id="KW-0175">Coiled coil</keyword>
<evidence type="ECO:0008006" key="4">
    <source>
        <dbReference type="Google" id="ProtNLM"/>
    </source>
</evidence>
<dbReference type="EMBL" id="JBJIAA010000007">
    <property type="protein sequence ID" value="MFL0250619.1"/>
    <property type="molecule type" value="Genomic_DNA"/>
</dbReference>
<proteinExistence type="predicted"/>
<feature type="coiled-coil region" evidence="1">
    <location>
        <begin position="20"/>
        <end position="50"/>
    </location>
</feature>
<keyword evidence="3" id="KW-1185">Reference proteome</keyword>
<evidence type="ECO:0000313" key="3">
    <source>
        <dbReference type="Proteomes" id="UP001623592"/>
    </source>
</evidence>
<evidence type="ECO:0000313" key="2">
    <source>
        <dbReference type="EMBL" id="MFL0250619.1"/>
    </source>
</evidence>
<dbReference type="RefSeq" id="WP_406787285.1">
    <property type="nucleotide sequence ID" value="NZ_JBJIAA010000007.1"/>
</dbReference>